<keyword evidence="7 10" id="KW-0479">Metal-binding</keyword>
<dbReference type="InterPro" id="IPR006390">
    <property type="entry name" value="DHP_synth_dom"/>
</dbReference>
<dbReference type="GO" id="GO:0004156">
    <property type="term" value="F:dihydropteroate synthase activity"/>
    <property type="evidence" value="ECO:0007669"/>
    <property type="project" value="UniProtKB-EC"/>
</dbReference>
<evidence type="ECO:0000256" key="9">
    <source>
        <dbReference type="ARBA" id="ARBA00022909"/>
    </source>
</evidence>
<organism evidence="13 14">
    <name type="scientific">Kocuria coralli</name>
    <dbReference type="NCBI Taxonomy" id="1461025"/>
    <lineage>
        <taxon>Bacteria</taxon>
        <taxon>Bacillati</taxon>
        <taxon>Actinomycetota</taxon>
        <taxon>Actinomycetes</taxon>
        <taxon>Micrococcales</taxon>
        <taxon>Micrococcaceae</taxon>
        <taxon>Kocuria</taxon>
    </lineage>
</organism>
<dbReference type="Gene3D" id="3.20.20.20">
    <property type="entry name" value="Dihydropteroate synthase-like"/>
    <property type="match status" value="1"/>
</dbReference>
<dbReference type="PROSITE" id="PS00792">
    <property type="entry name" value="DHPS_1"/>
    <property type="match status" value="1"/>
</dbReference>
<evidence type="ECO:0000313" key="13">
    <source>
        <dbReference type="EMBL" id="KAA9394129.1"/>
    </source>
</evidence>
<evidence type="ECO:0000256" key="3">
    <source>
        <dbReference type="ARBA" id="ARBA00004763"/>
    </source>
</evidence>
<dbReference type="InterPro" id="IPR000489">
    <property type="entry name" value="Pterin-binding_dom"/>
</dbReference>
<keyword evidence="6 10" id="KW-0808">Transferase</keyword>
<evidence type="ECO:0000259" key="12">
    <source>
        <dbReference type="PROSITE" id="PS50972"/>
    </source>
</evidence>
<comment type="similarity">
    <text evidence="4 10">Belongs to the DHPS family.</text>
</comment>
<dbReference type="InterPro" id="IPR045031">
    <property type="entry name" value="DHP_synth-like"/>
</dbReference>
<evidence type="ECO:0000256" key="10">
    <source>
        <dbReference type="RuleBase" id="RU361205"/>
    </source>
</evidence>
<keyword evidence="9 10" id="KW-0289">Folate biosynthesis</keyword>
<dbReference type="UniPathway" id="UPA00077">
    <property type="reaction ID" value="UER00156"/>
</dbReference>
<dbReference type="AlphaFoldDB" id="A0A5J5KWT6"/>
<evidence type="ECO:0000256" key="1">
    <source>
        <dbReference type="ARBA" id="ARBA00000012"/>
    </source>
</evidence>
<comment type="catalytic activity">
    <reaction evidence="1">
        <text>(7,8-dihydropterin-6-yl)methyl diphosphate + 4-aminobenzoate = 7,8-dihydropteroate + diphosphate</text>
        <dbReference type="Rhea" id="RHEA:19949"/>
        <dbReference type="ChEBI" id="CHEBI:17836"/>
        <dbReference type="ChEBI" id="CHEBI:17839"/>
        <dbReference type="ChEBI" id="CHEBI:33019"/>
        <dbReference type="ChEBI" id="CHEBI:72950"/>
        <dbReference type="EC" id="2.5.1.15"/>
    </reaction>
</comment>
<dbReference type="GO" id="GO:0046872">
    <property type="term" value="F:metal ion binding"/>
    <property type="evidence" value="ECO:0007669"/>
    <property type="project" value="UniProtKB-KW"/>
</dbReference>
<dbReference type="EC" id="2.5.1.15" evidence="5 10"/>
<evidence type="ECO:0000256" key="6">
    <source>
        <dbReference type="ARBA" id="ARBA00022679"/>
    </source>
</evidence>
<dbReference type="GO" id="GO:0046654">
    <property type="term" value="P:tetrahydrofolate biosynthetic process"/>
    <property type="evidence" value="ECO:0007669"/>
    <property type="project" value="UniProtKB-UniPathway"/>
</dbReference>
<name>A0A5J5KWT6_9MICC</name>
<dbReference type="OrthoDB" id="9811744at2"/>
<feature type="region of interest" description="Disordered" evidence="11">
    <location>
        <begin position="1"/>
        <end position="22"/>
    </location>
</feature>
<dbReference type="RefSeq" id="WP_158033862.1">
    <property type="nucleotide sequence ID" value="NZ_ML708617.1"/>
</dbReference>
<sequence length="316" mass="33305">MTRHPQPPASAGSVPSTTGLGWGGWEDLPAGRTLIMGVLNVTPDSFSDGGLHESHRAAIDHGLLLARQGADMVDVGGESTRPGSTRVDPAEERRRILPVVRELADAGIVVTVDTINASTARAALDAGAHCVNDVSGVSVTDDMVRLVAERQAPYILMHSRGNPGTMDSLAVYDDLVGDVLRESTEVAERFLSAGLDPARLVLDPGLGFAKGGQQDWELLQALPRFVATGYPVLVAASRKRFVGNLLADRGVPRPVEQRDLATAAISALAADRGAWAVRVHDVPASVDTVAVAHAWRGVRPPVLRPADRPGTTEGQA</sequence>
<evidence type="ECO:0000256" key="7">
    <source>
        <dbReference type="ARBA" id="ARBA00022723"/>
    </source>
</evidence>
<dbReference type="InterPro" id="IPR011005">
    <property type="entry name" value="Dihydropteroate_synth-like_sf"/>
</dbReference>
<dbReference type="Pfam" id="PF00809">
    <property type="entry name" value="Pterin_bind"/>
    <property type="match status" value="1"/>
</dbReference>
<comment type="pathway">
    <text evidence="3 10">Cofactor biosynthesis; tetrahydrofolate biosynthesis; 7,8-dihydrofolate from 2-amino-4-hydroxy-6-hydroxymethyl-7,8-dihydropteridine diphosphate and 4-aminobenzoate: step 1/2.</text>
</comment>
<dbReference type="PROSITE" id="PS50972">
    <property type="entry name" value="PTERIN_BINDING"/>
    <property type="match status" value="1"/>
</dbReference>
<accession>A0A5J5KWT6</accession>
<dbReference type="SUPFAM" id="SSF51717">
    <property type="entry name" value="Dihydropteroate synthetase-like"/>
    <property type="match status" value="1"/>
</dbReference>
<evidence type="ECO:0000256" key="2">
    <source>
        <dbReference type="ARBA" id="ARBA00001946"/>
    </source>
</evidence>
<comment type="function">
    <text evidence="10">Catalyzes the condensation of para-aminobenzoate (pABA) with 6-hydroxymethyl-7,8-dihydropterin diphosphate (DHPt-PP) to form 7,8-dihydropteroate (H2Pte), the immediate precursor of folate derivatives.</text>
</comment>
<evidence type="ECO:0000313" key="14">
    <source>
        <dbReference type="Proteomes" id="UP000325957"/>
    </source>
</evidence>
<dbReference type="GO" id="GO:0046656">
    <property type="term" value="P:folic acid biosynthetic process"/>
    <property type="evidence" value="ECO:0007669"/>
    <property type="project" value="UniProtKB-KW"/>
</dbReference>
<dbReference type="CDD" id="cd00739">
    <property type="entry name" value="DHPS"/>
    <property type="match status" value="1"/>
</dbReference>
<evidence type="ECO:0000256" key="11">
    <source>
        <dbReference type="SAM" id="MobiDB-lite"/>
    </source>
</evidence>
<evidence type="ECO:0000256" key="5">
    <source>
        <dbReference type="ARBA" id="ARBA00012458"/>
    </source>
</evidence>
<evidence type="ECO:0000256" key="8">
    <source>
        <dbReference type="ARBA" id="ARBA00022842"/>
    </source>
</evidence>
<feature type="domain" description="Pterin-binding" evidence="12">
    <location>
        <begin position="33"/>
        <end position="290"/>
    </location>
</feature>
<dbReference type="GO" id="GO:0005829">
    <property type="term" value="C:cytosol"/>
    <property type="evidence" value="ECO:0007669"/>
    <property type="project" value="TreeGrafter"/>
</dbReference>
<gene>
    <name evidence="13" type="primary">folP</name>
    <name evidence="13" type="ORF">FCK90_08380</name>
</gene>
<dbReference type="EMBL" id="SZWF01000009">
    <property type="protein sequence ID" value="KAA9394129.1"/>
    <property type="molecule type" value="Genomic_DNA"/>
</dbReference>
<protein>
    <recommendedName>
        <fullName evidence="5 10">Dihydropteroate synthase</fullName>
        <shortName evidence="10">DHPS</shortName>
        <ecNumber evidence="5 10">2.5.1.15</ecNumber>
    </recommendedName>
    <alternativeName>
        <fullName evidence="10">Dihydropteroate pyrophosphorylase</fullName>
    </alternativeName>
</protein>
<dbReference type="PANTHER" id="PTHR20941:SF1">
    <property type="entry name" value="FOLIC ACID SYNTHESIS PROTEIN FOL1"/>
    <property type="match status" value="1"/>
</dbReference>
<keyword evidence="14" id="KW-1185">Reference proteome</keyword>
<evidence type="ECO:0000256" key="4">
    <source>
        <dbReference type="ARBA" id="ARBA00009503"/>
    </source>
</evidence>
<dbReference type="Proteomes" id="UP000325957">
    <property type="component" value="Unassembled WGS sequence"/>
</dbReference>
<comment type="caution">
    <text evidence="13">The sequence shown here is derived from an EMBL/GenBank/DDBJ whole genome shotgun (WGS) entry which is preliminary data.</text>
</comment>
<dbReference type="PANTHER" id="PTHR20941">
    <property type="entry name" value="FOLATE SYNTHESIS PROTEINS"/>
    <property type="match status" value="1"/>
</dbReference>
<comment type="cofactor">
    <cofactor evidence="2 10">
        <name>Mg(2+)</name>
        <dbReference type="ChEBI" id="CHEBI:18420"/>
    </cofactor>
</comment>
<dbReference type="NCBIfam" id="TIGR01496">
    <property type="entry name" value="DHPS"/>
    <property type="match status" value="1"/>
</dbReference>
<dbReference type="PROSITE" id="PS00793">
    <property type="entry name" value="DHPS_2"/>
    <property type="match status" value="1"/>
</dbReference>
<proteinExistence type="inferred from homology"/>
<reference evidence="13 14" key="1">
    <citation type="submission" date="2019-05" db="EMBL/GenBank/DDBJ databases">
        <title>Kocuria coralli sp. nov., a novel actinobacterium isolated from coral reef seawater.</title>
        <authorList>
            <person name="Li J."/>
        </authorList>
    </citation>
    <scope>NUCLEOTIDE SEQUENCE [LARGE SCALE GENOMIC DNA]</scope>
    <source>
        <strain evidence="13 14">SCSIO 13007</strain>
    </source>
</reference>
<keyword evidence="8 10" id="KW-0460">Magnesium</keyword>